<evidence type="ECO:0000313" key="7">
    <source>
        <dbReference type="Proteomes" id="UP000678393"/>
    </source>
</evidence>
<evidence type="ECO:0000313" key="6">
    <source>
        <dbReference type="EMBL" id="CAG5133459.1"/>
    </source>
</evidence>
<keyword evidence="4" id="KW-0812">Transmembrane</keyword>
<protein>
    <recommendedName>
        <fullName evidence="5">CUB domain-containing protein</fullName>
    </recommendedName>
</protein>
<keyword evidence="4" id="KW-0472">Membrane</keyword>
<evidence type="ECO:0000256" key="2">
    <source>
        <dbReference type="PROSITE-ProRule" id="PRU00059"/>
    </source>
</evidence>
<keyword evidence="1" id="KW-1015">Disulfide bond</keyword>
<comment type="caution">
    <text evidence="6">The sequence shown here is derived from an EMBL/GenBank/DDBJ whole genome shotgun (WGS) entry which is preliminary data.</text>
</comment>
<feature type="region of interest" description="Disordered" evidence="3">
    <location>
        <begin position="280"/>
        <end position="302"/>
    </location>
</feature>
<dbReference type="Proteomes" id="UP000678393">
    <property type="component" value="Unassembled WGS sequence"/>
</dbReference>
<name>A0A8S3ZVG5_9EUPU</name>
<dbReference type="InterPro" id="IPR000859">
    <property type="entry name" value="CUB_dom"/>
</dbReference>
<evidence type="ECO:0000256" key="1">
    <source>
        <dbReference type="ARBA" id="ARBA00023157"/>
    </source>
</evidence>
<feature type="compositionally biased region" description="Polar residues" evidence="3">
    <location>
        <begin position="347"/>
        <end position="373"/>
    </location>
</feature>
<feature type="compositionally biased region" description="Polar residues" evidence="3">
    <location>
        <begin position="441"/>
        <end position="455"/>
    </location>
</feature>
<organism evidence="6 7">
    <name type="scientific">Candidula unifasciata</name>
    <dbReference type="NCBI Taxonomy" id="100452"/>
    <lineage>
        <taxon>Eukaryota</taxon>
        <taxon>Metazoa</taxon>
        <taxon>Spiralia</taxon>
        <taxon>Lophotrochozoa</taxon>
        <taxon>Mollusca</taxon>
        <taxon>Gastropoda</taxon>
        <taxon>Heterobranchia</taxon>
        <taxon>Euthyneura</taxon>
        <taxon>Panpulmonata</taxon>
        <taxon>Eupulmonata</taxon>
        <taxon>Stylommatophora</taxon>
        <taxon>Helicina</taxon>
        <taxon>Helicoidea</taxon>
        <taxon>Geomitridae</taxon>
        <taxon>Candidula</taxon>
    </lineage>
</organism>
<evidence type="ECO:0000259" key="5">
    <source>
        <dbReference type="PROSITE" id="PS01180"/>
    </source>
</evidence>
<reference evidence="6" key="1">
    <citation type="submission" date="2021-04" db="EMBL/GenBank/DDBJ databases">
        <authorList>
            <consortium name="Molecular Ecology Group"/>
        </authorList>
    </citation>
    <scope>NUCLEOTIDE SEQUENCE</scope>
</reference>
<feature type="compositionally biased region" description="Polar residues" evidence="3">
    <location>
        <begin position="394"/>
        <end position="428"/>
    </location>
</feature>
<dbReference type="SUPFAM" id="SSF49854">
    <property type="entry name" value="Spermadhesin, CUB domain"/>
    <property type="match status" value="1"/>
</dbReference>
<feature type="compositionally biased region" description="Basic and acidic residues" evidence="3">
    <location>
        <begin position="430"/>
        <end position="440"/>
    </location>
</feature>
<comment type="caution">
    <text evidence="2">Lacks conserved residue(s) required for the propagation of feature annotation.</text>
</comment>
<feature type="domain" description="CUB" evidence="5">
    <location>
        <begin position="1"/>
        <end position="129"/>
    </location>
</feature>
<evidence type="ECO:0000256" key="3">
    <source>
        <dbReference type="SAM" id="MobiDB-lite"/>
    </source>
</evidence>
<proteinExistence type="predicted"/>
<feature type="compositionally biased region" description="Polar residues" evidence="3">
    <location>
        <begin position="478"/>
        <end position="501"/>
    </location>
</feature>
<dbReference type="Pfam" id="PF00431">
    <property type="entry name" value="CUB"/>
    <property type="match status" value="1"/>
</dbReference>
<dbReference type="PROSITE" id="PS01180">
    <property type="entry name" value="CUB"/>
    <property type="match status" value="1"/>
</dbReference>
<dbReference type="Gene3D" id="2.60.120.290">
    <property type="entry name" value="Spermadhesin, CUB domain"/>
    <property type="match status" value="1"/>
</dbReference>
<feature type="region of interest" description="Disordered" evidence="3">
    <location>
        <begin position="316"/>
        <end position="373"/>
    </location>
</feature>
<feature type="region of interest" description="Disordered" evidence="3">
    <location>
        <begin position="390"/>
        <end position="507"/>
    </location>
</feature>
<dbReference type="InterPro" id="IPR035914">
    <property type="entry name" value="Sperma_CUB_dom_sf"/>
</dbReference>
<feature type="transmembrane region" description="Helical" evidence="4">
    <location>
        <begin position="167"/>
        <end position="191"/>
    </location>
</feature>
<gene>
    <name evidence="6" type="ORF">CUNI_LOCUS19017</name>
</gene>
<evidence type="ECO:0000256" key="4">
    <source>
        <dbReference type="SAM" id="Phobius"/>
    </source>
</evidence>
<keyword evidence="4" id="KW-1133">Transmembrane helix</keyword>
<dbReference type="OrthoDB" id="6431754at2759"/>
<keyword evidence="7" id="KW-1185">Reference proteome</keyword>
<dbReference type="AlphaFoldDB" id="A0A8S3ZVG5"/>
<sequence>MRGSSGYIQSPGYPAVTTDYTPCKWQIETPNDNVIVLSLHDIAVSSSTGTTDNCDGGLTVSGRSCDGESSVFVRRSLCGGDNLTSLVRCGKVDIELSPSLRVYPLRFWLSFHVHSKNQVSNFQASLLPCSGWIYDMDSESRHNPKDIVNAESTTIPVLTGAEINTEVLIIMLSIISGISAVLLIILIVVCVRCRLLQASQTEGVFSDPSPGLQAHYKYISSLEPEKTRPQLADGYCEVADALPFTQRGETPTSPAYAEVEQFAHLRKTLWLSASDEGLRGLKPQPGELVQSDTEVKSPGEKQPYVCLVKTEKPKYGVLSRRKHGKDKPDKAKNSENRKSSGPKIINATVNKQSPKSASESPNSPTGTQISSVGDDSATYEQIDEFSPIKGSCALDQSSPASNKHQPSSKNITDGMSNSSLPENCSKTLGRTKDSTAEKPTDSQQLSPAPTETYSLTAPKKPPRLNTSSSLDFIKGSKTLPSKSSKAQVQSLGNKTGYNSFSGKDVPQATGIVKNGIKKFEQSISLT</sequence>
<dbReference type="EMBL" id="CAJHNH020006223">
    <property type="protein sequence ID" value="CAG5133459.1"/>
    <property type="molecule type" value="Genomic_DNA"/>
</dbReference>
<feature type="compositionally biased region" description="Basic and acidic residues" evidence="3">
    <location>
        <begin position="326"/>
        <end position="338"/>
    </location>
</feature>
<accession>A0A8S3ZVG5</accession>